<evidence type="ECO:0000256" key="11">
    <source>
        <dbReference type="SAM" id="SignalP"/>
    </source>
</evidence>
<dbReference type="InterPro" id="IPR011678">
    <property type="entry name" value="EMC1_C"/>
</dbReference>
<dbReference type="EnsemblMetazoa" id="Aqu2.1.36205_001">
    <property type="protein sequence ID" value="Aqu2.1.36205_001"/>
    <property type="gene ID" value="Aqu2.1.36205"/>
</dbReference>
<dbReference type="EnsemblMetazoa" id="XM_019994612.1">
    <property type="protein sequence ID" value="XP_019850171.1"/>
    <property type="gene ID" value="LOC100636365"/>
</dbReference>
<evidence type="ECO:0000256" key="1">
    <source>
        <dbReference type="ARBA" id="ARBA00004115"/>
    </source>
</evidence>
<keyword evidence="6 11" id="KW-0732">Signal</keyword>
<dbReference type="InParanoid" id="A0A1X7V7E7"/>
<evidence type="ECO:0000256" key="5">
    <source>
        <dbReference type="ARBA" id="ARBA00022692"/>
    </source>
</evidence>
<dbReference type="GO" id="GO:0034975">
    <property type="term" value="P:protein folding in endoplasmic reticulum"/>
    <property type="evidence" value="ECO:0007669"/>
    <property type="project" value="TreeGrafter"/>
</dbReference>
<dbReference type="FunCoup" id="A0A1X7V7E7">
    <property type="interactions" value="800"/>
</dbReference>
<keyword evidence="8" id="KW-1133">Transmembrane helix</keyword>
<dbReference type="Pfam" id="PF25293">
    <property type="entry name" value="Beta-prop_EMC1_N"/>
    <property type="match status" value="1"/>
</dbReference>
<dbReference type="SUPFAM" id="SSF50998">
    <property type="entry name" value="Quinoprotein alcohol dehydrogenase-like"/>
    <property type="match status" value="1"/>
</dbReference>
<dbReference type="PANTHER" id="PTHR21573">
    <property type="entry name" value="ER MEMBRANE PROTEIN COMPLEX SUBUNIT 1"/>
    <property type="match status" value="1"/>
</dbReference>
<evidence type="ECO:0000259" key="13">
    <source>
        <dbReference type="Pfam" id="PF25293"/>
    </source>
</evidence>
<protein>
    <recommendedName>
        <fullName evidence="4">ER membrane protein complex subunit 1</fullName>
    </recommendedName>
</protein>
<feature type="domain" description="EMC1 first beta-propeller" evidence="13">
    <location>
        <begin position="21"/>
        <end position="407"/>
    </location>
</feature>
<keyword evidence="10" id="KW-0325">Glycoprotein</keyword>
<evidence type="ECO:0000256" key="4">
    <source>
        <dbReference type="ARBA" id="ARBA00020824"/>
    </source>
</evidence>
<keyword evidence="7" id="KW-0256">Endoplasmic reticulum</keyword>
<dbReference type="PANTHER" id="PTHR21573:SF0">
    <property type="entry name" value="ER MEMBRANE PROTEIN COMPLEX SUBUNIT 1"/>
    <property type="match status" value="1"/>
</dbReference>
<dbReference type="Proteomes" id="UP000007879">
    <property type="component" value="Unassembled WGS sequence"/>
</dbReference>
<dbReference type="InterPro" id="IPR015943">
    <property type="entry name" value="WD40/YVTN_repeat-like_dom_sf"/>
</dbReference>
<proteinExistence type="inferred from homology"/>
<dbReference type="InterPro" id="IPR011047">
    <property type="entry name" value="Quinoprotein_ADH-like_sf"/>
</dbReference>
<accession>A0A1X7V7E7</accession>
<keyword evidence="9" id="KW-0472">Membrane</keyword>
<dbReference type="KEGG" id="aqu:100636365"/>
<organism evidence="14">
    <name type="scientific">Amphimedon queenslandica</name>
    <name type="common">Sponge</name>
    <dbReference type="NCBI Taxonomy" id="400682"/>
    <lineage>
        <taxon>Eukaryota</taxon>
        <taxon>Metazoa</taxon>
        <taxon>Porifera</taxon>
        <taxon>Demospongiae</taxon>
        <taxon>Heteroscleromorpha</taxon>
        <taxon>Haplosclerida</taxon>
        <taxon>Niphatidae</taxon>
        <taxon>Amphimedon</taxon>
    </lineage>
</organism>
<dbReference type="Gene3D" id="2.130.10.10">
    <property type="entry name" value="YVTN repeat-like/Quinoprotein amine dehydrogenase"/>
    <property type="match status" value="1"/>
</dbReference>
<feature type="signal peptide" evidence="11">
    <location>
        <begin position="1"/>
        <end position="20"/>
    </location>
</feature>
<dbReference type="InterPro" id="IPR026895">
    <property type="entry name" value="EMC1"/>
</dbReference>
<dbReference type="STRING" id="400682.A0A1X7V7E7"/>
<reference evidence="14" key="2">
    <citation type="submission" date="2017-05" db="UniProtKB">
        <authorList>
            <consortium name="EnsemblMetazoa"/>
        </authorList>
    </citation>
    <scope>IDENTIFICATION</scope>
</reference>
<comment type="subunit">
    <text evidence="3">Component of the ER membrane protein complex (EMC).</text>
</comment>
<evidence type="ECO:0000256" key="7">
    <source>
        <dbReference type="ARBA" id="ARBA00022824"/>
    </source>
</evidence>
<evidence type="ECO:0000256" key="2">
    <source>
        <dbReference type="ARBA" id="ARBA00007904"/>
    </source>
</evidence>
<comment type="subcellular location">
    <subcellularLocation>
        <location evidence="1">Endoplasmic reticulum membrane</location>
        <topology evidence="1">Single-pass type I membrane protein</topology>
    </subcellularLocation>
</comment>
<dbReference type="OrthoDB" id="28092at2759"/>
<evidence type="ECO:0000256" key="10">
    <source>
        <dbReference type="ARBA" id="ARBA00023180"/>
    </source>
</evidence>
<dbReference type="InterPro" id="IPR058545">
    <property type="entry name" value="Beta-prop_EMC1_1st"/>
</dbReference>
<evidence type="ECO:0000256" key="8">
    <source>
        <dbReference type="ARBA" id="ARBA00022989"/>
    </source>
</evidence>
<evidence type="ECO:0000259" key="12">
    <source>
        <dbReference type="Pfam" id="PF07774"/>
    </source>
</evidence>
<reference evidence="15" key="1">
    <citation type="journal article" date="2010" name="Nature">
        <title>The Amphimedon queenslandica genome and the evolution of animal complexity.</title>
        <authorList>
            <person name="Srivastava M."/>
            <person name="Simakov O."/>
            <person name="Chapman J."/>
            <person name="Fahey B."/>
            <person name="Gauthier M.E."/>
            <person name="Mitros T."/>
            <person name="Richards G.S."/>
            <person name="Conaco C."/>
            <person name="Dacre M."/>
            <person name="Hellsten U."/>
            <person name="Larroux C."/>
            <person name="Putnam N.H."/>
            <person name="Stanke M."/>
            <person name="Adamska M."/>
            <person name="Darling A."/>
            <person name="Degnan S.M."/>
            <person name="Oakley T.H."/>
            <person name="Plachetzki D.C."/>
            <person name="Zhai Y."/>
            <person name="Adamski M."/>
            <person name="Calcino A."/>
            <person name="Cummins S.F."/>
            <person name="Goodstein D.M."/>
            <person name="Harris C."/>
            <person name="Jackson D.J."/>
            <person name="Leys S.P."/>
            <person name="Shu S."/>
            <person name="Woodcroft B.J."/>
            <person name="Vervoort M."/>
            <person name="Kosik K.S."/>
            <person name="Manning G."/>
            <person name="Degnan B.M."/>
            <person name="Rokhsar D.S."/>
        </authorList>
    </citation>
    <scope>NUCLEOTIDE SEQUENCE [LARGE SCALE GENOMIC DNA]</scope>
</reference>
<keyword evidence="15" id="KW-1185">Reference proteome</keyword>
<dbReference type="Pfam" id="PF07774">
    <property type="entry name" value="EMC1_C"/>
    <property type="match status" value="1"/>
</dbReference>
<evidence type="ECO:0000256" key="9">
    <source>
        <dbReference type="ARBA" id="ARBA00023136"/>
    </source>
</evidence>
<comment type="similarity">
    <text evidence="2">Belongs to the EMC1 family.</text>
</comment>
<evidence type="ECO:0000256" key="6">
    <source>
        <dbReference type="ARBA" id="ARBA00022729"/>
    </source>
</evidence>
<dbReference type="AlphaFoldDB" id="A0A1X7V7E7"/>
<sequence>MLKIVHFCLFSLLFLQSVLSLYEDQVGSFDWHRRFLGHVTWSSLEQSTGGRRKVLLGGPQGVIGAVNAGPGSIAWRQELGGPIYEILHHQSTLITVSGDSHMLLKAWHTDTGIFKWEVPLSSRATPTNQWPSSANWRPNGVSVIACGVKKDQIAVSSGGILSVHSLRSGKELWNMQLDSDGLLCHMESSGGEIELVYLLNGELKFERISMSNRESKVYKNVNAQWLTLDTQCTVTDGGLVVCWSSSSKQFYLLKTDSTSFEPLNMEDNLSSLLSSEVSITEITGEDNYLLVDDTHIVSIDDSSLKLSLYCTGCKMGTGFNERGDTAGVVVKWGGSNGGLVVTPSINNEKGQTFTVQSSVERGGVVKIDVFILSKSVTDLSWRAVVFRDDSSVSFISSNGELVWSREEGLASIVAMEMMDLPSSQSAAEGFLSLLEEDSNPFLLAYKRVNFQLGLARQFIEDVIKRGVASIIKPVSSEELLRDEFNTRKVIVAITSYNTIYGIDSLKGKVVWQLYLPKLLPLINEVYILRSSVHPPHPPLAAIVGVAPHCTGSVVIEFNPISGELTNQNCLPYSVKQVVLLPMTDPTHQRKLLFISQDGASHCYGSDCGLQSTTPVFLYTADINSGTLEGAAITRAESLPIPAWRTVIPKNEKILKVINNRYGHTHSLGRVRYDRSVQYKYLNPHLVAMATQTIGQSKPNINIYLLDVVNGGVVHHVTHKQATTPVNIVLCENWIVYTYYNIKAYRTELVVTELYDPRNETESIWSSLTPPTLPLVTSQSYLLGTGIVSLSVTATQRGITHRDLLLGLSSGHIASLDKEILDPRRNITPNQEMMDEGLPIYIPLIDFSAKRLINYNQTVTNIRSIVTSPTGLESTSLVFAYGLDLYLTRVTPSKQFDVLAEDFDYKLIALVVGGLTLATIVSSRLSARKMLSLLWQ</sequence>
<evidence type="ECO:0000313" key="14">
    <source>
        <dbReference type="EnsemblMetazoa" id="Aqu2.1.36205_001"/>
    </source>
</evidence>
<gene>
    <name evidence="14" type="primary">100636365</name>
</gene>
<keyword evidence="5" id="KW-0812">Transmembrane</keyword>
<dbReference type="GO" id="GO:0072546">
    <property type="term" value="C:EMC complex"/>
    <property type="evidence" value="ECO:0007669"/>
    <property type="project" value="InterPro"/>
</dbReference>
<feature type="chain" id="PRO_5012078416" description="ER membrane protein complex subunit 1" evidence="11">
    <location>
        <begin position="21"/>
        <end position="935"/>
    </location>
</feature>
<evidence type="ECO:0000256" key="3">
    <source>
        <dbReference type="ARBA" id="ARBA00011276"/>
    </source>
</evidence>
<name>A0A1X7V7E7_AMPQE</name>
<feature type="domain" description="ER membrane protein complex subunit 1 C-terminal" evidence="12">
    <location>
        <begin position="730"/>
        <end position="934"/>
    </location>
</feature>
<evidence type="ECO:0000313" key="15">
    <source>
        <dbReference type="Proteomes" id="UP000007879"/>
    </source>
</evidence>